<dbReference type="InterPro" id="IPR003347">
    <property type="entry name" value="JmjC_dom"/>
</dbReference>
<dbReference type="Ensembl" id="ENSXCOT00000007822.1">
    <property type="protein sequence ID" value="ENSXCOP00000007725.1"/>
    <property type="gene ID" value="ENSXCOG00000005938.1"/>
</dbReference>
<evidence type="ECO:0000256" key="7">
    <source>
        <dbReference type="ARBA" id="ARBA00022833"/>
    </source>
</evidence>
<dbReference type="InterPro" id="IPR046941">
    <property type="entry name" value="KDM6_GATAL_sf"/>
</dbReference>
<reference evidence="26" key="1">
    <citation type="submission" date="2025-08" db="UniProtKB">
        <authorList>
            <consortium name="Ensembl"/>
        </authorList>
    </citation>
    <scope>IDENTIFICATION</scope>
</reference>
<name>A0A3B5LB42_9TELE</name>
<comment type="subunit">
    <text evidence="19">Interacts with TLE1. Component of the MLL4 complex, at least composed of KMT2B/MLL4, ASH2L, RBBP5, WDR5, and KDM6B. Interacts with TBX21, SMARCA4, SMARCC1 and SMARCC2.</text>
</comment>
<keyword evidence="8" id="KW-0832">Ubl conjugation</keyword>
<dbReference type="InterPro" id="IPR048562">
    <property type="entry name" value="KDM6A_B-like_C-hel"/>
</dbReference>
<comment type="function">
    <text evidence="18">Histone demethylase that specifically demethylates 'Lys-27' of histone H3, thereby playing a central role in histone code. Demethylates trimethylated and dimethylated H3 'Lys-27'. Plays a central role in regulation of posterior development, by regulating HOX gene expression. Involved in inflammatory response by participating in macrophage differentiation in case of inflammation by regulating gene expression and macrophage differentiation. Plays a demethylase-independent role in chromatin remodeling to regulate T-box family member-dependent gene expression by acting as a link between T-box factors and the SMARCA4-containing SWI/SNF remodeling complex.</text>
</comment>
<evidence type="ECO:0000256" key="14">
    <source>
        <dbReference type="ARBA" id="ARBA00023242"/>
    </source>
</evidence>
<evidence type="ECO:0000256" key="13">
    <source>
        <dbReference type="ARBA" id="ARBA00023198"/>
    </source>
</evidence>
<keyword evidence="27" id="KW-1185">Reference proteome</keyword>
<dbReference type="AlphaFoldDB" id="A0A3B5LB42"/>
<dbReference type="PANTHER" id="PTHR14017">
    <property type="entry name" value="LYSINE-SPECIFIC DEMETHYLASE"/>
    <property type="match status" value="1"/>
</dbReference>
<proteinExistence type="inferred from homology"/>
<dbReference type="InterPro" id="IPR051630">
    <property type="entry name" value="Corepressor-Demethylase"/>
</dbReference>
<dbReference type="FunFam" id="1.20.58.1370:FF:000001">
    <property type="entry name" value="lysine-specific demethylase 6A isoform X2"/>
    <property type="match status" value="1"/>
</dbReference>
<dbReference type="STRING" id="32473.ENSXCOP00000007725"/>
<keyword evidence="4" id="KW-1017">Isopeptide bond</keyword>
<evidence type="ECO:0000256" key="23">
    <source>
        <dbReference type="ARBA" id="ARBA00082905"/>
    </source>
</evidence>
<dbReference type="Pfam" id="PF02373">
    <property type="entry name" value="JmjC"/>
    <property type="match status" value="1"/>
</dbReference>
<evidence type="ECO:0000256" key="2">
    <source>
        <dbReference type="ARBA" id="ARBA00001961"/>
    </source>
</evidence>
<feature type="region of interest" description="Disordered" evidence="24">
    <location>
        <begin position="224"/>
        <end position="246"/>
    </location>
</feature>
<dbReference type="GO" id="GO:0006954">
    <property type="term" value="P:inflammatory response"/>
    <property type="evidence" value="ECO:0007669"/>
    <property type="project" value="UniProtKB-KW"/>
</dbReference>
<dbReference type="GO" id="GO:0031101">
    <property type="term" value="P:fin regeneration"/>
    <property type="evidence" value="ECO:0007669"/>
    <property type="project" value="Ensembl"/>
</dbReference>
<comment type="catalytic activity">
    <reaction evidence="17">
        <text>N(6),N(6),N(6)-trimethyl-L-lysyl(27)-[histone H3] + 2 2-oxoglutarate + 2 O2 = N(6)-methyl-L-lysyl(27)-[histone H3] + 2 formaldehyde + 2 succinate + 2 CO2</text>
        <dbReference type="Rhea" id="RHEA:60224"/>
        <dbReference type="Rhea" id="RHEA-COMP:15535"/>
        <dbReference type="Rhea" id="RHEA-COMP:15544"/>
        <dbReference type="ChEBI" id="CHEBI:15379"/>
        <dbReference type="ChEBI" id="CHEBI:16526"/>
        <dbReference type="ChEBI" id="CHEBI:16810"/>
        <dbReference type="ChEBI" id="CHEBI:16842"/>
        <dbReference type="ChEBI" id="CHEBI:30031"/>
        <dbReference type="ChEBI" id="CHEBI:61929"/>
        <dbReference type="ChEBI" id="CHEBI:61961"/>
        <dbReference type="EC" id="1.14.11.68"/>
    </reaction>
</comment>
<dbReference type="Pfam" id="PF21322">
    <property type="entry name" value="KDM6_C-hel"/>
    <property type="match status" value="1"/>
</dbReference>
<evidence type="ECO:0000256" key="21">
    <source>
        <dbReference type="ARBA" id="ARBA00078702"/>
    </source>
</evidence>
<feature type="domain" description="JmjC" evidence="25">
    <location>
        <begin position="267"/>
        <end position="430"/>
    </location>
</feature>
<dbReference type="GO" id="GO:0035726">
    <property type="term" value="P:common myeloid progenitor cell proliferation"/>
    <property type="evidence" value="ECO:0007669"/>
    <property type="project" value="Ensembl"/>
</dbReference>
<protein>
    <recommendedName>
        <fullName evidence="20">Lysine-specific demethylase 6B</fullName>
        <ecNumber evidence="16">1.14.11.68</ecNumber>
    </recommendedName>
    <alternativeName>
        <fullName evidence="21">JmjC domain-containing protein 3</fullName>
    </alternativeName>
    <alternativeName>
        <fullName evidence="23">Jumonji domain-containing protein 3</fullName>
    </alternativeName>
    <alternativeName>
        <fullName evidence="22">[histone H3]-trimethyl-L-lysine(27) demethylase 6B</fullName>
    </alternativeName>
</protein>
<dbReference type="Pfam" id="PF21326">
    <property type="entry name" value="KDM6_GATAL"/>
    <property type="match status" value="1"/>
</dbReference>
<evidence type="ECO:0000256" key="8">
    <source>
        <dbReference type="ARBA" id="ARBA00022843"/>
    </source>
</evidence>
<dbReference type="GO" id="GO:0010468">
    <property type="term" value="P:regulation of gene expression"/>
    <property type="evidence" value="ECO:0007669"/>
    <property type="project" value="TreeGrafter"/>
</dbReference>
<dbReference type="FunFam" id="2.10.110.20:FF:000001">
    <property type="entry name" value="lysine-specific demethylase 6A isoform X2"/>
    <property type="match status" value="1"/>
</dbReference>
<evidence type="ECO:0000256" key="16">
    <source>
        <dbReference type="ARBA" id="ARBA00034525"/>
    </source>
</evidence>
<evidence type="ECO:0000256" key="1">
    <source>
        <dbReference type="ARBA" id="ARBA00001954"/>
    </source>
</evidence>
<evidence type="ECO:0000256" key="15">
    <source>
        <dbReference type="ARBA" id="ARBA00034483"/>
    </source>
</evidence>
<comment type="similarity">
    <text evidence="15">Belongs to the UTX family.</text>
</comment>
<evidence type="ECO:0000256" key="4">
    <source>
        <dbReference type="ARBA" id="ARBA00022499"/>
    </source>
</evidence>
<evidence type="ECO:0000256" key="6">
    <source>
        <dbReference type="ARBA" id="ARBA00022723"/>
    </source>
</evidence>
<dbReference type="GO" id="GO:0031490">
    <property type="term" value="F:chromatin DNA binding"/>
    <property type="evidence" value="ECO:0007669"/>
    <property type="project" value="TreeGrafter"/>
</dbReference>
<reference evidence="26" key="2">
    <citation type="submission" date="2025-09" db="UniProtKB">
        <authorList>
            <consortium name="Ensembl"/>
        </authorList>
    </citation>
    <scope>IDENTIFICATION</scope>
</reference>
<keyword evidence="9" id="KW-0156">Chromatin regulator</keyword>
<evidence type="ECO:0000256" key="17">
    <source>
        <dbReference type="ARBA" id="ARBA00048695"/>
    </source>
</evidence>
<dbReference type="SUPFAM" id="SSF51197">
    <property type="entry name" value="Clavaminate synthase-like"/>
    <property type="match status" value="1"/>
</dbReference>
<keyword evidence="11" id="KW-0560">Oxidoreductase</keyword>
<evidence type="ECO:0000256" key="24">
    <source>
        <dbReference type="SAM" id="MobiDB-lite"/>
    </source>
</evidence>
<keyword evidence="7" id="KW-0862">Zinc</keyword>
<dbReference type="Gene3D" id="2.10.110.20">
    <property type="match status" value="1"/>
</dbReference>
<evidence type="ECO:0000256" key="20">
    <source>
        <dbReference type="ARBA" id="ARBA00069212"/>
    </source>
</evidence>
<evidence type="ECO:0000313" key="27">
    <source>
        <dbReference type="Proteomes" id="UP000261380"/>
    </source>
</evidence>
<evidence type="ECO:0000256" key="5">
    <source>
        <dbReference type="ARBA" id="ARBA00022553"/>
    </source>
</evidence>
<evidence type="ECO:0000256" key="11">
    <source>
        <dbReference type="ARBA" id="ARBA00023002"/>
    </source>
</evidence>
<organism evidence="26 27">
    <name type="scientific">Xiphophorus couchianus</name>
    <name type="common">Monterrey platyfish</name>
    <dbReference type="NCBI Taxonomy" id="32473"/>
    <lineage>
        <taxon>Eukaryota</taxon>
        <taxon>Metazoa</taxon>
        <taxon>Chordata</taxon>
        <taxon>Craniata</taxon>
        <taxon>Vertebrata</taxon>
        <taxon>Euteleostomi</taxon>
        <taxon>Actinopterygii</taxon>
        <taxon>Neopterygii</taxon>
        <taxon>Teleostei</taxon>
        <taxon>Neoteleostei</taxon>
        <taxon>Acanthomorphata</taxon>
        <taxon>Ovalentaria</taxon>
        <taxon>Atherinomorphae</taxon>
        <taxon>Cyprinodontiformes</taxon>
        <taxon>Poeciliidae</taxon>
        <taxon>Poeciliinae</taxon>
        <taxon>Xiphophorus</taxon>
    </lineage>
</organism>
<dbReference type="GO" id="GO:0061384">
    <property type="term" value="P:heart trabecula morphogenesis"/>
    <property type="evidence" value="ECO:0007669"/>
    <property type="project" value="Ensembl"/>
</dbReference>
<comment type="cofactor">
    <cofactor evidence="2">
        <name>L-ascorbate</name>
        <dbReference type="ChEBI" id="CHEBI:38290"/>
    </cofactor>
</comment>
<keyword evidence="6" id="KW-0479">Metal-binding</keyword>
<evidence type="ECO:0000313" key="26">
    <source>
        <dbReference type="Ensembl" id="ENSXCOP00000007725.1"/>
    </source>
</evidence>
<evidence type="ECO:0000256" key="19">
    <source>
        <dbReference type="ARBA" id="ARBA00063549"/>
    </source>
</evidence>
<dbReference type="GO" id="GO:0071558">
    <property type="term" value="F:histone H3K27me2/H3K27me3 demethylase activity"/>
    <property type="evidence" value="ECO:0007669"/>
    <property type="project" value="UniProtKB-EC"/>
</dbReference>
<keyword evidence="5" id="KW-0597">Phosphoprotein</keyword>
<dbReference type="GO" id="GO:0046872">
    <property type="term" value="F:metal ion binding"/>
    <property type="evidence" value="ECO:0007669"/>
    <property type="project" value="UniProtKB-KW"/>
</dbReference>
<dbReference type="Proteomes" id="UP000261380">
    <property type="component" value="Unplaced"/>
</dbReference>
<dbReference type="PANTHER" id="PTHR14017:SF27">
    <property type="entry name" value="[HISTONE H3]-TRIMETHYL-L-LYSINE(27) DEMETHYLASE"/>
    <property type="match status" value="1"/>
</dbReference>
<evidence type="ECO:0000256" key="18">
    <source>
        <dbReference type="ARBA" id="ARBA00059748"/>
    </source>
</evidence>
<keyword evidence="13" id="KW-0395">Inflammatory response</keyword>
<dbReference type="GO" id="GO:0044666">
    <property type="term" value="C:MLL3/4 complex"/>
    <property type="evidence" value="ECO:0007669"/>
    <property type="project" value="TreeGrafter"/>
</dbReference>
<dbReference type="InterPro" id="IPR048560">
    <property type="entry name" value="KDM6A_B-like_GATAL"/>
</dbReference>
<comment type="cofactor">
    <cofactor evidence="1">
        <name>Fe(2+)</name>
        <dbReference type="ChEBI" id="CHEBI:29033"/>
    </cofactor>
</comment>
<dbReference type="Gene3D" id="1.20.58.1370">
    <property type="match status" value="1"/>
</dbReference>
<dbReference type="EC" id="1.14.11.68" evidence="16"/>
<accession>A0A3B5LB42</accession>
<comment type="subcellular location">
    <subcellularLocation>
        <location evidence="3">Nucleus</location>
    </subcellularLocation>
</comment>
<evidence type="ECO:0000256" key="9">
    <source>
        <dbReference type="ARBA" id="ARBA00022853"/>
    </source>
</evidence>
<keyword evidence="10" id="KW-0223">Dioxygenase</keyword>
<dbReference type="GO" id="GO:0061628">
    <property type="term" value="F:histone H3K27me3 reader activity"/>
    <property type="evidence" value="ECO:0007669"/>
    <property type="project" value="Ensembl"/>
</dbReference>
<dbReference type="GeneTree" id="ENSGT00940000160414"/>
<evidence type="ECO:0000256" key="12">
    <source>
        <dbReference type="ARBA" id="ARBA00023004"/>
    </source>
</evidence>
<evidence type="ECO:0000256" key="22">
    <source>
        <dbReference type="ARBA" id="ARBA00079190"/>
    </source>
</evidence>
<dbReference type="Gene3D" id="2.60.120.650">
    <property type="entry name" value="Cupin"/>
    <property type="match status" value="1"/>
</dbReference>
<dbReference type="GO" id="GO:0007507">
    <property type="term" value="P:heart development"/>
    <property type="evidence" value="ECO:0007669"/>
    <property type="project" value="Ensembl"/>
</dbReference>
<evidence type="ECO:0000259" key="25">
    <source>
        <dbReference type="PROSITE" id="PS51184"/>
    </source>
</evidence>
<feature type="compositionally biased region" description="Acidic residues" evidence="24">
    <location>
        <begin position="227"/>
        <end position="243"/>
    </location>
</feature>
<sequence length="567" mass="64444">MSSRAWSPSLKARDKSPFSKGPVDPLKLKALSMGLSKELKVVLIKMDSAGRQTFNISELEEPRIPMSKLSIDNTAAEVVRACRGDRVKGKFKESFLLPLFCVKPKIAIDTPIPREKLNPPTPSIYLESKRDAFSPVLLQFCTDSKNAVTVIRGLAGSLRLNLGLFSTKSLVEANSDHAVEVRTQVQQPADENWNLNGSAQTWPCESSRSHTTIAKYAQYQASSFQESLEEEKESENEEEEEDKTSDTLATTKIIKFGTNIDLSDPKRWKPQLQELLKLPAFMRVESSNNMLSLVGHTILGMNSVQLYMKVPGSRTPGHQENNNFCSVNINIGPGDCEWFAVHEHYWDAINQFCDKHGVDYLTGSWWPVLEDLYSSNIPVYRFIQRPGDLVWINAGTVHWVQAVGWCNNIAWNVGPLNAYQYQLALERFEWNEVKKVKSIVPMIHVSWNVARTLKITDKDTYKMIKHCLMQSMKHIQILRDQLVTAGKKIFYQSRMKDEPAYYCNECDVEVFNLLLVTSENSTKKTYVVHCEDCARAKSSSLAGVVVLEQYRMEELMKIYDSFMLVSI</sequence>
<dbReference type="SMART" id="SM00558">
    <property type="entry name" value="JmjC"/>
    <property type="match status" value="1"/>
</dbReference>
<keyword evidence="12" id="KW-0408">Iron</keyword>
<dbReference type="PROSITE" id="PS51184">
    <property type="entry name" value="JMJC"/>
    <property type="match status" value="1"/>
</dbReference>
<keyword evidence="14" id="KW-0539">Nucleus</keyword>
<evidence type="ECO:0000256" key="10">
    <source>
        <dbReference type="ARBA" id="ARBA00022964"/>
    </source>
</evidence>
<dbReference type="GO" id="GO:0000978">
    <property type="term" value="F:RNA polymerase II cis-regulatory region sequence-specific DNA binding"/>
    <property type="evidence" value="ECO:0007669"/>
    <property type="project" value="TreeGrafter"/>
</dbReference>
<dbReference type="GO" id="GO:0060319">
    <property type="term" value="P:primitive erythrocyte differentiation"/>
    <property type="evidence" value="ECO:0007669"/>
    <property type="project" value="Ensembl"/>
</dbReference>
<evidence type="ECO:0000256" key="3">
    <source>
        <dbReference type="ARBA" id="ARBA00004123"/>
    </source>
</evidence>
<dbReference type="FunFam" id="2.60.120.650:FF:000009">
    <property type="entry name" value="Putative lysine-specific demethylase 6B"/>
    <property type="match status" value="1"/>
</dbReference>